<dbReference type="InterPro" id="IPR002657">
    <property type="entry name" value="BilAc:Na_symport/Acr3"/>
</dbReference>
<name>A0ABY2R861_9FLAO</name>
<dbReference type="PANTHER" id="PTHR10361">
    <property type="entry name" value="SODIUM-BILE ACID COTRANSPORTER"/>
    <property type="match status" value="1"/>
</dbReference>
<keyword evidence="2 5" id="KW-0812">Transmembrane</keyword>
<feature type="transmembrane region" description="Helical" evidence="5">
    <location>
        <begin position="199"/>
        <end position="220"/>
    </location>
</feature>
<evidence type="ECO:0000313" key="6">
    <source>
        <dbReference type="EMBL" id="THV60725.1"/>
    </source>
</evidence>
<dbReference type="PANTHER" id="PTHR10361:SF24">
    <property type="entry name" value="P3 PROTEIN"/>
    <property type="match status" value="1"/>
</dbReference>
<organism evidence="6 7">
    <name type="scientific">Chryseobacterium candidae</name>
    <dbReference type="NCBI Taxonomy" id="1978493"/>
    <lineage>
        <taxon>Bacteria</taxon>
        <taxon>Pseudomonadati</taxon>
        <taxon>Bacteroidota</taxon>
        <taxon>Flavobacteriia</taxon>
        <taxon>Flavobacteriales</taxon>
        <taxon>Weeksellaceae</taxon>
        <taxon>Chryseobacterium group</taxon>
        <taxon>Chryseobacterium</taxon>
    </lineage>
</organism>
<evidence type="ECO:0000256" key="5">
    <source>
        <dbReference type="SAM" id="Phobius"/>
    </source>
</evidence>
<evidence type="ECO:0000313" key="7">
    <source>
        <dbReference type="Proteomes" id="UP000306038"/>
    </source>
</evidence>
<feature type="transmembrane region" description="Helical" evidence="5">
    <location>
        <begin position="101"/>
        <end position="124"/>
    </location>
</feature>
<comment type="subcellular location">
    <subcellularLocation>
        <location evidence="1">Membrane</location>
        <topology evidence="1">Multi-pass membrane protein</topology>
    </subcellularLocation>
</comment>
<feature type="transmembrane region" description="Helical" evidence="5">
    <location>
        <begin position="6"/>
        <end position="25"/>
    </location>
</feature>
<feature type="transmembrane region" description="Helical" evidence="5">
    <location>
        <begin position="136"/>
        <end position="156"/>
    </location>
</feature>
<dbReference type="EMBL" id="SDLV01000016">
    <property type="protein sequence ID" value="THV60725.1"/>
    <property type="molecule type" value="Genomic_DNA"/>
</dbReference>
<evidence type="ECO:0000256" key="1">
    <source>
        <dbReference type="ARBA" id="ARBA00004141"/>
    </source>
</evidence>
<evidence type="ECO:0000256" key="4">
    <source>
        <dbReference type="ARBA" id="ARBA00023136"/>
    </source>
</evidence>
<dbReference type="Pfam" id="PF01758">
    <property type="entry name" value="SBF"/>
    <property type="match status" value="1"/>
</dbReference>
<dbReference type="RefSeq" id="WP_136521977.1">
    <property type="nucleotide sequence ID" value="NZ_SDLV01000016.1"/>
</dbReference>
<dbReference type="Proteomes" id="UP000306038">
    <property type="component" value="Unassembled WGS sequence"/>
</dbReference>
<feature type="transmembrane region" description="Helical" evidence="5">
    <location>
        <begin position="37"/>
        <end position="62"/>
    </location>
</feature>
<keyword evidence="4 5" id="KW-0472">Membrane</keyword>
<feature type="transmembrane region" description="Helical" evidence="5">
    <location>
        <begin position="68"/>
        <end position="89"/>
    </location>
</feature>
<accession>A0ABY2R861</accession>
<protein>
    <submittedName>
        <fullName evidence="6">Bile acid:sodium symporter family protein</fullName>
    </submittedName>
</protein>
<feature type="transmembrane region" description="Helical" evidence="5">
    <location>
        <begin position="263"/>
        <end position="282"/>
    </location>
</feature>
<feature type="transmembrane region" description="Helical" evidence="5">
    <location>
        <begin position="168"/>
        <end position="187"/>
    </location>
</feature>
<reference evidence="6 7" key="1">
    <citation type="submission" date="2019-01" db="EMBL/GenBank/DDBJ databases">
        <authorList>
            <person name="B I."/>
            <person name="Ch S."/>
            <person name="Ch V.R."/>
        </authorList>
    </citation>
    <scope>NUCLEOTIDE SEQUENCE [LARGE SCALE GENOMIC DNA]</scope>
    <source>
        <strain evidence="6 7">JC507</strain>
    </source>
</reference>
<feature type="transmembrane region" description="Helical" evidence="5">
    <location>
        <begin position="232"/>
        <end position="251"/>
    </location>
</feature>
<keyword evidence="7" id="KW-1185">Reference proteome</keyword>
<sequence length="293" mass="31969">MELIDTLVASVLILIMFGIGVSLNWKDTANVLSSPKPLIVALISQMILLPAIAFALCSIIDVPNYIKVGIVILTASPGGTTAGFITYLFKGNTALSIILTTINAILTIFTIPILVNFALQLYYGSTTEFHLPFKDTMIEIFVLTAIPASLGILLRTRNQNFAEKIGKYAKPVLIILLGFVFLLKFFGGQGKAGITNTEIIEILPSALLLNIVCFSTGFLMAKLFRLGAKNEISISVESAVHNTTMAFLISGTLLHNEQFGKVSLVYAMFSFWTALLFCFIISKLQQNDNTTRS</sequence>
<gene>
    <name evidence="6" type="ORF">EK417_09060</name>
</gene>
<dbReference type="InterPro" id="IPR004710">
    <property type="entry name" value="Bilac:Na_transpt"/>
</dbReference>
<comment type="caution">
    <text evidence="6">The sequence shown here is derived from an EMBL/GenBank/DDBJ whole genome shotgun (WGS) entry which is preliminary data.</text>
</comment>
<dbReference type="InterPro" id="IPR038770">
    <property type="entry name" value="Na+/solute_symporter_sf"/>
</dbReference>
<evidence type="ECO:0000256" key="3">
    <source>
        <dbReference type="ARBA" id="ARBA00022989"/>
    </source>
</evidence>
<evidence type="ECO:0000256" key="2">
    <source>
        <dbReference type="ARBA" id="ARBA00022692"/>
    </source>
</evidence>
<proteinExistence type="predicted"/>
<dbReference type="Gene3D" id="1.20.1530.20">
    <property type="match status" value="1"/>
</dbReference>
<keyword evidence="3 5" id="KW-1133">Transmembrane helix</keyword>